<organism evidence="1 2">
    <name type="scientific">Dendrobium chrysotoxum</name>
    <name type="common">Orchid</name>
    <dbReference type="NCBI Taxonomy" id="161865"/>
    <lineage>
        <taxon>Eukaryota</taxon>
        <taxon>Viridiplantae</taxon>
        <taxon>Streptophyta</taxon>
        <taxon>Embryophyta</taxon>
        <taxon>Tracheophyta</taxon>
        <taxon>Spermatophyta</taxon>
        <taxon>Magnoliopsida</taxon>
        <taxon>Liliopsida</taxon>
        <taxon>Asparagales</taxon>
        <taxon>Orchidaceae</taxon>
        <taxon>Epidendroideae</taxon>
        <taxon>Malaxideae</taxon>
        <taxon>Dendrobiinae</taxon>
        <taxon>Dendrobium</taxon>
    </lineage>
</organism>
<comment type="caution">
    <text evidence="1">The sequence shown here is derived from an EMBL/GenBank/DDBJ whole genome shotgun (WGS) entry which is preliminary data.</text>
</comment>
<proteinExistence type="predicted"/>
<protein>
    <submittedName>
        <fullName evidence="1">Uncharacterized protein</fullName>
    </submittedName>
</protein>
<reference evidence="1 2" key="1">
    <citation type="journal article" date="2021" name="Hortic Res">
        <title>Chromosome-scale assembly of the Dendrobium chrysotoxum genome enhances the understanding of orchid evolution.</title>
        <authorList>
            <person name="Zhang Y."/>
            <person name="Zhang G.Q."/>
            <person name="Zhang D."/>
            <person name="Liu X.D."/>
            <person name="Xu X.Y."/>
            <person name="Sun W.H."/>
            <person name="Yu X."/>
            <person name="Zhu X."/>
            <person name="Wang Z.W."/>
            <person name="Zhao X."/>
            <person name="Zhong W.Y."/>
            <person name="Chen H."/>
            <person name="Yin W.L."/>
            <person name="Huang T."/>
            <person name="Niu S.C."/>
            <person name="Liu Z.J."/>
        </authorList>
    </citation>
    <scope>NUCLEOTIDE SEQUENCE [LARGE SCALE GENOMIC DNA]</scope>
    <source>
        <strain evidence="1">Lindl</strain>
    </source>
</reference>
<dbReference type="AlphaFoldDB" id="A0AAV7GFR3"/>
<keyword evidence="2" id="KW-1185">Reference proteome</keyword>
<name>A0AAV7GFR3_DENCH</name>
<dbReference type="EMBL" id="JAGFBR010000015">
    <property type="protein sequence ID" value="KAH0454504.1"/>
    <property type="molecule type" value="Genomic_DNA"/>
</dbReference>
<sequence>MDLPESNVPNMQHNTAPVLSDNVTYLATIITQGDEHLQTFYKLKPLLFKGVIGPQIVED</sequence>
<gene>
    <name evidence="1" type="ORF">IEQ34_016428</name>
</gene>
<dbReference type="Proteomes" id="UP000775213">
    <property type="component" value="Unassembled WGS sequence"/>
</dbReference>
<accession>A0AAV7GFR3</accession>
<evidence type="ECO:0000313" key="2">
    <source>
        <dbReference type="Proteomes" id="UP000775213"/>
    </source>
</evidence>
<evidence type="ECO:0000313" key="1">
    <source>
        <dbReference type="EMBL" id="KAH0454504.1"/>
    </source>
</evidence>